<evidence type="ECO:0000256" key="1">
    <source>
        <dbReference type="SAM" id="MobiDB-lite"/>
    </source>
</evidence>
<feature type="compositionally biased region" description="Low complexity" evidence="1">
    <location>
        <begin position="324"/>
        <end position="359"/>
    </location>
</feature>
<dbReference type="EMBL" id="UYJE01001948">
    <property type="protein sequence ID" value="VDI06607.1"/>
    <property type="molecule type" value="Genomic_DNA"/>
</dbReference>
<dbReference type="InterPro" id="IPR026523">
    <property type="entry name" value="PNMA"/>
</dbReference>
<dbReference type="PANTHER" id="PTHR23095:SF46">
    <property type="entry name" value="GAG PROTEIN"/>
    <property type="match status" value="1"/>
</dbReference>
<dbReference type="AlphaFoldDB" id="A0A8B6EJU4"/>
<keyword evidence="5" id="KW-1185">Reference proteome</keyword>
<proteinExistence type="predicted"/>
<evidence type="ECO:0000313" key="3">
    <source>
        <dbReference type="EMBL" id="VDI06607.1"/>
    </source>
</evidence>
<evidence type="ECO:0000313" key="5">
    <source>
        <dbReference type="Proteomes" id="UP000596742"/>
    </source>
</evidence>
<dbReference type="Proteomes" id="UP000596742">
    <property type="component" value="Unassembled WGS sequence"/>
</dbReference>
<name>A0A8B6EJU4_MYTGA</name>
<evidence type="ECO:0000313" key="4">
    <source>
        <dbReference type="EMBL" id="VDI36181.1"/>
    </source>
</evidence>
<sequence>MASEKDLEKEIEDDLSESMSKAQIDKMIKFLHTHTDYKVIKGHELRHSTPKVKIESEPPPRPPPPPPIRKSSFLHTSGVRGKSFFGDVSTSYSAFQRPKFPIFSGEAKSEATFDVWMFEVKCVLREGNFSDPVILQSVRGSLKGKARSLLLSLPEDASPQQILEKLEGVYGNVYTSEALLEKFYKETQQPSQSVADFGMTLESIIQPAVEKGDISFDTKNEMLRSKFWSGIRDPLLKNSSRYKFDTVKDFDQLRKEIRAIELELANSEKAVSTVQHQPISTDSVKLDDILKKIDRMGKRLETLENKTPKETNKVTDNHGQSNPGYSTGSGRGNYSRSYGRGRGYQNQRGRGGNRNTYNNQSGNSRQNANGDLNE</sequence>
<dbReference type="InterPro" id="IPR048270">
    <property type="entry name" value="PNMA_C"/>
</dbReference>
<feature type="compositionally biased region" description="Pro residues" evidence="1">
    <location>
        <begin position="59"/>
        <end position="68"/>
    </location>
</feature>
<reference evidence="4" key="1">
    <citation type="submission" date="2018-11" db="EMBL/GenBank/DDBJ databases">
        <authorList>
            <person name="Alioto T."/>
            <person name="Alioto T."/>
        </authorList>
    </citation>
    <scope>NUCLEOTIDE SEQUENCE</scope>
</reference>
<gene>
    <name evidence="4" type="ORF">MGAL_10B024205</name>
    <name evidence="3" type="ORF">MGAL_10B046684</name>
</gene>
<evidence type="ECO:0000259" key="2">
    <source>
        <dbReference type="Pfam" id="PF14893"/>
    </source>
</evidence>
<accession>A0A8B6EJU4</accession>
<dbReference type="OrthoDB" id="6159874at2759"/>
<comment type="caution">
    <text evidence="4">The sequence shown here is derived from an EMBL/GenBank/DDBJ whole genome shotgun (WGS) entry which is preliminary data.</text>
</comment>
<feature type="domain" description="Paraneoplastic antigen Ma-like C-terminal" evidence="2">
    <location>
        <begin position="103"/>
        <end position="222"/>
    </location>
</feature>
<feature type="compositionally biased region" description="Polar residues" evidence="1">
    <location>
        <begin position="360"/>
        <end position="374"/>
    </location>
</feature>
<dbReference type="EMBL" id="UYJE01005309">
    <property type="protein sequence ID" value="VDI36181.1"/>
    <property type="molecule type" value="Genomic_DNA"/>
</dbReference>
<dbReference type="Pfam" id="PF14893">
    <property type="entry name" value="PNMA"/>
    <property type="match status" value="1"/>
</dbReference>
<dbReference type="PANTHER" id="PTHR23095">
    <property type="entry name" value="PARANEOPLASTIC ANTIGEN"/>
    <property type="match status" value="1"/>
</dbReference>
<organism evidence="4 5">
    <name type="scientific">Mytilus galloprovincialis</name>
    <name type="common">Mediterranean mussel</name>
    <dbReference type="NCBI Taxonomy" id="29158"/>
    <lineage>
        <taxon>Eukaryota</taxon>
        <taxon>Metazoa</taxon>
        <taxon>Spiralia</taxon>
        <taxon>Lophotrochozoa</taxon>
        <taxon>Mollusca</taxon>
        <taxon>Bivalvia</taxon>
        <taxon>Autobranchia</taxon>
        <taxon>Pteriomorphia</taxon>
        <taxon>Mytilida</taxon>
        <taxon>Mytiloidea</taxon>
        <taxon>Mytilidae</taxon>
        <taxon>Mytilinae</taxon>
        <taxon>Mytilus</taxon>
    </lineage>
</organism>
<protein>
    <recommendedName>
        <fullName evidence="2">Paraneoplastic antigen Ma-like C-terminal domain-containing protein</fullName>
    </recommendedName>
</protein>
<feature type="region of interest" description="Disordered" evidence="1">
    <location>
        <begin position="300"/>
        <end position="374"/>
    </location>
</feature>
<feature type="compositionally biased region" description="Basic and acidic residues" evidence="1">
    <location>
        <begin position="300"/>
        <end position="316"/>
    </location>
</feature>
<feature type="compositionally biased region" description="Basic and acidic residues" evidence="1">
    <location>
        <begin position="48"/>
        <end position="58"/>
    </location>
</feature>
<feature type="region of interest" description="Disordered" evidence="1">
    <location>
        <begin position="48"/>
        <end position="71"/>
    </location>
</feature>